<comment type="caution">
    <text evidence="1">The sequence shown here is derived from an EMBL/GenBank/DDBJ whole genome shotgun (WGS) entry which is preliminary data.</text>
</comment>
<reference evidence="1" key="1">
    <citation type="journal article" date="2023" name="G3 (Bethesda)">
        <title>A reference genome for the long-term kleptoplast-retaining sea slug Elysia crispata morphotype clarki.</title>
        <authorList>
            <person name="Eastman K.E."/>
            <person name="Pendleton A.L."/>
            <person name="Shaikh M.A."/>
            <person name="Suttiyut T."/>
            <person name="Ogas R."/>
            <person name="Tomko P."/>
            <person name="Gavelis G."/>
            <person name="Widhalm J.R."/>
            <person name="Wisecaver J.H."/>
        </authorList>
    </citation>
    <scope>NUCLEOTIDE SEQUENCE</scope>
    <source>
        <strain evidence="1">ECLA1</strain>
    </source>
</reference>
<name>A0AAE1D0N7_9GAST</name>
<dbReference type="AlphaFoldDB" id="A0AAE1D0N7"/>
<organism evidence="1 2">
    <name type="scientific">Elysia crispata</name>
    <name type="common">lettuce slug</name>
    <dbReference type="NCBI Taxonomy" id="231223"/>
    <lineage>
        <taxon>Eukaryota</taxon>
        <taxon>Metazoa</taxon>
        <taxon>Spiralia</taxon>
        <taxon>Lophotrochozoa</taxon>
        <taxon>Mollusca</taxon>
        <taxon>Gastropoda</taxon>
        <taxon>Heterobranchia</taxon>
        <taxon>Euthyneura</taxon>
        <taxon>Panpulmonata</taxon>
        <taxon>Sacoglossa</taxon>
        <taxon>Placobranchoidea</taxon>
        <taxon>Plakobranchidae</taxon>
        <taxon>Elysia</taxon>
    </lineage>
</organism>
<evidence type="ECO:0000313" key="1">
    <source>
        <dbReference type="EMBL" id="KAK3749664.1"/>
    </source>
</evidence>
<dbReference type="EMBL" id="JAWDGP010005930">
    <property type="protein sequence ID" value="KAK3749664.1"/>
    <property type="molecule type" value="Genomic_DNA"/>
</dbReference>
<gene>
    <name evidence="1" type="ORF">RRG08_013872</name>
</gene>
<evidence type="ECO:0000313" key="2">
    <source>
        <dbReference type="Proteomes" id="UP001283361"/>
    </source>
</evidence>
<dbReference type="Proteomes" id="UP001283361">
    <property type="component" value="Unassembled WGS sequence"/>
</dbReference>
<sequence length="241" mass="26855">MYMKMVGDFPCNFTTRGKKNPPPLRADRFHLLPNDAFSQSHARSLRLRRAKTCSFCAVATLRGPAHFSRRVSSQHQLPVEGYLLSLCRLHQGFRQIAEIPAAANRIQEITTINTALSNRLAAAAASPNDQLIRNPVKNEPSSRKVVFGSMQRLGAIVLNIRPKSCLKQVSLIVRKIREQIPCGYGGHPIHTTTGAAPDIVMQTTMFSPKSLRNVCRCVVGTDPNAIRFFHPISLFEPYKIP</sequence>
<keyword evidence="2" id="KW-1185">Reference proteome</keyword>
<accession>A0AAE1D0N7</accession>
<protein>
    <submittedName>
        <fullName evidence="1">Uncharacterized protein</fullName>
    </submittedName>
</protein>
<proteinExistence type="predicted"/>